<feature type="domain" description="Tyr recombinase" evidence="3">
    <location>
        <begin position="204"/>
        <end position="418"/>
    </location>
</feature>
<dbReference type="Gene3D" id="1.10.443.10">
    <property type="entry name" value="Intergrase catalytic core"/>
    <property type="match status" value="1"/>
</dbReference>
<reference evidence="4 5" key="1">
    <citation type="submission" date="2014-11" db="EMBL/GenBank/DDBJ databases">
        <title>Complete Genome Sequence of Pseudoalteromonas sp. Strain OCN003 Isolated from Kaneohe Bay, Oahu, Hawaii.</title>
        <authorList>
            <person name="Beurmann S."/>
            <person name="Videau P."/>
            <person name="Ushijima B."/>
            <person name="Smith A.M."/>
            <person name="Aeby G.S."/>
            <person name="Callahan S.M."/>
            <person name="Belcaid M."/>
        </authorList>
    </citation>
    <scope>NUCLEOTIDE SEQUENCE [LARGE SCALE GENOMIC DNA]</scope>
    <source>
        <strain evidence="4 5">OCN003</strain>
    </source>
</reference>
<proteinExistence type="predicted"/>
<organism evidence="4 5">
    <name type="scientific">Pseudoalteromonas piratica</name>
    <dbReference type="NCBI Taxonomy" id="1348114"/>
    <lineage>
        <taxon>Bacteria</taxon>
        <taxon>Pseudomonadati</taxon>
        <taxon>Pseudomonadota</taxon>
        <taxon>Gammaproteobacteria</taxon>
        <taxon>Alteromonadales</taxon>
        <taxon>Pseudoalteromonadaceae</taxon>
        <taxon>Pseudoalteromonas</taxon>
    </lineage>
</organism>
<name>A0A0A7EGD1_9GAMM</name>
<dbReference type="Pfam" id="PF00589">
    <property type="entry name" value="Phage_integrase"/>
    <property type="match status" value="1"/>
</dbReference>
<dbReference type="InterPro" id="IPR002104">
    <property type="entry name" value="Integrase_catalytic"/>
</dbReference>
<keyword evidence="2" id="KW-0233">DNA recombination</keyword>
<dbReference type="KEGG" id="pseo:OM33_11770"/>
<dbReference type="eggNOG" id="COG4974">
    <property type="taxonomic scope" value="Bacteria"/>
</dbReference>
<gene>
    <name evidence="4" type="ORF">OM33_11770</name>
</gene>
<dbReference type="AlphaFoldDB" id="A0A0A7EGD1"/>
<evidence type="ECO:0000259" key="3">
    <source>
        <dbReference type="PROSITE" id="PS51898"/>
    </source>
</evidence>
<protein>
    <recommendedName>
        <fullName evidence="3">Tyr recombinase domain-containing protein</fullName>
    </recommendedName>
</protein>
<dbReference type="STRING" id="1348114.OM33_11770"/>
<dbReference type="Proteomes" id="UP000030341">
    <property type="component" value="Chromosome 1"/>
</dbReference>
<dbReference type="HOGENOM" id="CLU_043394_0_0_6"/>
<dbReference type="GO" id="GO:0003677">
    <property type="term" value="F:DNA binding"/>
    <property type="evidence" value="ECO:0007669"/>
    <property type="project" value="InterPro"/>
</dbReference>
<dbReference type="SUPFAM" id="SSF56349">
    <property type="entry name" value="DNA breaking-rejoining enzymes"/>
    <property type="match status" value="1"/>
</dbReference>
<dbReference type="RefSeq" id="WP_038641945.1">
    <property type="nucleotide sequence ID" value="NZ_CP009888.1"/>
</dbReference>
<dbReference type="PANTHER" id="PTHR30349">
    <property type="entry name" value="PHAGE INTEGRASE-RELATED"/>
    <property type="match status" value="1"/>
</dbReference>
<evidence type="ECO:0000256" key="1">
    <source>
        <dbReference type="ARBA" id="ARBA00022908"/>
    </source>
</evidence>
<keyword evidence="5" id="KW-1185">Reference proteome</keyword>
<dbReference type="OrthoDB" id="8533280at2"/>
<accession>A0A0A7EGD1</accession>
<dbReference type="GO" id="GO:0006310">
    <property type="term" value="P:DNA recombination"/>
    <property type="evidence" value="ECO:0007669"/>
    <property type="project" value="UniProtKB-KW"/>
</dbReference>
<dbReference type="PANTHER" id="PTHR30349:SF64">
    <property type="entry name" value="PROPHAGE INTEGRASE INTD-RELATED"/>
    <property type="match status" value="1"/>
</dbReference>
<evidence type="ECO:0000313" key="4">
    <source>
        <dbReference type="EMBL" id="AIY65745.1"/>
    </source>
</evidence>
<dbReference type="CDD" id="cd00397">
    <property type="entry name" value="DNA_BRE_C"/>
    <property type="match status" value="1"/>
</dbReference>
<dbReference type="InterPro" id="IPR011010">
    <property type="entry name" value="DNA_brk_join_enz"/>
</dbReference>
<evidence type="ECO:0000256" key="2">
    <source>
        <dbReference type="ARBA" id="ARBA00023172"/>
    </source>
</evidence>
<dbReference type="InterPro" id="IPR013762">
    <property type="entry name" value="Integrase-like_cat_sf"/>
</dbReference>
<dbReference type="InterPro" id="IPR050090">
    <property type="entry name" value="Tyrosine_recombinase_XerCD"/>
</dbReference>
<dbReference type="GO" id="GO:0015074">
    <property type="term" value="P:DNA integration"/>
    <property type="evidence" value="ECO:0007669"/>
    <property type="project" value="UniProtKB-KW"/>
</dbReference>
<evidence type="ECO:0000313" key="5">
    <source>
        <dbReference type="Proteomes" id="UP000030341"/>
    </source>
</evidence>
<dbReference type="EMBL" id="CP009888">
    <property type="protein sequence ID" value="AIY65745.1"/>
    <property type="molecule type" value="Genomic_DNA"/>
</dbReference>
<keyword evidence="1" id="KW-0229">DNA integration</keyword>
<dbReference type="PROSITE" id="PS51898">
    <property type="entry name" value="TYR_RECOMBINASE"/>
    <property type="match status" value="1"/>
</dbReference>
<sequence length="469" mass="54207">MVKKLKMNNRQLWKKTSNECQLVDFSNKKGSTLVNAPNIPVMFWPDGSVCWPITIWLMDRAKTYIARANSKGRRNSNGGSSNTHASLISHFVRFVHNYHNKDFTSLYDDDLKRWAKNLKDEVDTRNPYSKRRKNTQIGTIMRSALTFLFWYQRHMLYHDKLIGEDIGNQITISHNTIKTKSKTGKTSRQKYIHHRHIPNNNTPKKIFAIGNENITKLYEALRETTVNIQVRKRNECILKLLEATGGRRVEVAELTVDDIELALTTERLMLRTAKSNNNEREVPVAKQWIEPIARYINTFRKKKVNELIKNGKISADPRSLFINLNNGSKLYETYISKLVSDLRRAANINEKTCAHMFRHRFITIQVATRLKDFRKGDLPIDVSNSILTKVASLSGHSNPESLRPYIDLAFAELDAWDTADKVLEMRSKLEGAYREIQIIKGELEIDKLSKQQLFYKIDSLLAELLSATV</sequence>